<organism evidence="1 2">
    <name type="scientific">Patagioenas fasciata monilis</name>
    <dbReference type="NCBI Taxonomy" id="372326"/>
    <lineage>
        <taxon>Eukaryota</taxon>
        <taxon>Metazoa</taxon>
        <taxon>Chordata</taxon>
        <taxon>Craniata</taxon>
        <taxon>Vertebrata</taxon>
        <taxon>Euteleostomi</taxon>
        <taxon>Archelosauria</taxon>
        <taxon>Archosauria</taxon>
        <taxon>Dinosauria</taxon>
        <taxon>Saurischia</taxon>
        <taxon>Theropoda</taxon>
        <taxon>Coelurosauria</taxon>
        <taxon>Aves</taxon>
        <taxon>Neognathae</taxon>
        <taxon>Neoaves</taxon>
        <taxon>Columbimorphae</taxon>
        <taxon>Columbiformes</taxon>
        <taxon>Columbidae</taxon>
        <taxon>Patagioenas</taxon>
    </lineage>
</organism>
<reference evidence="1 2" key="1">
    <citation type="submission" date="2016-02" db="EMBL/GenBank/DDBJ databases">
        <title>Band-tailed pigeon sequencing and assembly.</title>
        <authorList>
            <person name="Soares A.E."/>
            <person name="Novak B.J."/>
            <person name="Rice E.S."/>
            <person name="O'Connell B."/>
            <person name="Chang D."/>
            <person name="Weber S."/>
            <person name="Shapiro B."/>
        </authorList>
    </citation>
    <scope>NUCLEOTIDE SEQUENCE [LARGE SCALE GENOMIC DNA]</scope>
    <source>
        <strain evidence="1">BTP2013</strain>
        <tissue evidence="1">Blood</tissue>
    </source>
</reference>
<protein>
    <submittedName>
        <fullName evidence="1">Uncharacterized protein</fullName>
    </submittedName>
</protein>
<dbReference type="Proteomes" id="UP000190648">
    <property type="component" value="Unassembled WGS sequence"/>
</dbReference>
<keyword evidence="2" id="KW-1185">Reference proteome</keyword>
<proteinExistence type="predicted"/>
<comment type="caution">
    <text evidence="1">The sequence shown here is derived from an EMBL/GenBank/DDBJ whole genome shotgun (WGS) entry which is preliminary data.</text>
</comment>
<evidence type="ECO:0000313" key="1">
    <source>
        <dbReference type="EMBL" id="OPJ67085.1"/>
    </source>
</evidence>
<accession>A0A1V4J507</accession>
<sequence>MRHEGLYRERLPLLPGANTALTTGALALATMGHLALQTWQSGDGPFCRPCSPLTLPVKPALISPEITQESNENPCYVLAPVTVRIQVALETRCLIHRTGRKIPQPCFPPGIVLPKFSCEPPLTLKNSRTKRDRQAFVM</sequence>
<name>A0A1V4J507_PATFA</name>
<gene>
    <name evidence="1" type="ORF">AV530_017001</name>
</gene>
<evidence type="ECO:0000313" key="2">
    <source>
        <dbReference type="Proteomes" id="UP000190648"/>
    </source>
</evidence>
<dbReference type="EMBL" id="LSYS01009367">
    <property type="protein sequence ID" value="OPJ67085.1"/>
    <property type="molecule type" value="Genomic_DNA"/>
</dbReference>
<dbReference type="AlphaFoldDB" id="A0A1V4J507"/>